<evidence type="ECO:0000313" key="1">
    <source>
        <dbReference type="EMBL" id="SHM70276.1"/>
    </source>
</evidence>
<protein>
    <submittedName>
        <fullName evidence="1">Starch-binding associating with outer membrane</fullName>
    </submittedName>
</protein>
<dbReference type="SUPFAM" id="SSF48452">
    <property type="entry name" value="TPR-like"/>
    <property type="match status" value="1"/>
</dbReference>
<dbReference type="Gene3D" id="1.25.40.390">
    <property type="match status" value="1"/>
</dbReference>
<dbReference type="InterPro" id="IPR041662">
    <property type="entry name" value="SusD-like_2"/>
</dbReference>
<gene>
    <name evidence="1" type="ORF">SAMN04488057_10321</name>
</gene>
<reference evidence="1 2" key="1">
    <citation type="submission" date="2016-11" db="EMBL/GenBank/DDBJ databases">
        <authorList>
            <person name="Jaros S."/>
            <person name="Januszkiewicz K."/>
            <person name="Wedrychowicz H."/>
        </authorList>
    </citation>
    <scope>NUCLEOTIDE SEQUENCE [LARGE SCALE GENOMIC DNA]</scope>
    <source>
        <strain evidence="1 2">CGMCC 1.6102</strain>
    </source>
</reference>
<accession>A0A1M7KXK7</accession>
<sequence>MDRNSGMRVQGPKSAARIAVNLQVFRIFLPKNLNEKIMKVKYHYYIKPMVLFFALVCFSCDKDFEEINSNPNSPETVSSSLLLPNIIRNAANEIVGKGWGIGNVVMQYTAKIQFTNEDRYNWGPEGNPYSVFYNTLRDVNNMELISGELGENNYLGVALVMKSLMYAFMTDAYGDLPYTEAIGAKEGINYPKFDRQDVIYDGILADLERANQLLGSSSEGLDGDILFQGDVMKWKKLANSLRLRALMRLSDREDPSAAMQSIVSNPDQFPLFESNADNAALQYLQDVPNQHYLYTTRSGSFDEYRLSTTIEGYLKDMNDPRLFAYFQPTNDSGAGLIGDPDDYAGVPNGLADENAYGYSPSGDPNKGGSNFISRVGLLFSCLTCSEFASPVGFQTILMSYPELQFILAEAREKGYISEGDAATYYDNGMRASFDYYEERLRVANLNVLADAVQPAPEYFSQAEVAYLGSQQEKLTKIATQKWLALFFNGLEGWFDWRRTGIPEIQPGPAAYIDAVPVRFMYPTSVQALNRDNYQDAVNVQGEDRITTRVWWDVD</sequence>
<evidence type="ECO:0000313" key="2">
    <source>
        <dbReference type="Proteomes" id="UP000184513"/>
    </source>
</evidence>
<keyword evidence="2" id="KW-1185">Reference proteome</keyword>
<dbReference type="Proteomes" id="UP000184513">
    <property type="component" value="Unassembled WGS sequence"/>
</dbReference>
<dbReference type="EMBL" id="FRCY01000003">
    <property type="protein sequence ID" value="SHM70276.1"/>
    <property type="molecule type" value="Genomic_DNA"/>
</dbReference>
<name>A0A1M7KXK7_9BACT</name>
<dbReference type="Pfam" id="PF12771">
    <property type="entry name" value="SusD-like_2"/>
    <property type="match status" value="1"/>
</dbReference>
<dbReference type="AlphaFoldDB" id="A0A1M7KXK7"/>
<proteinExistence type="predicted"/>
<dbReference type="STRING" id="388280.SAMN04488057_10321"/>
<organism evidence="1 2">
    <name type="scientific">Cyclobacterium lianum</name>
    <dbReference type="NCBI Taxonomy" id="388280"/>
    <lineage>
        <taxon>Bacteria</taxon>
        <taxon>Pseudomonadati</taxon>
        <taxon>Bacteroidota</taxon>
        <taxon>Cytophagia</taxon>
        <taxon>Cytophagales</taxon>
        <taxon>Cyclobacteriaceae</taxon>
        <taxon>Cyclobacterium</taxon>
    </lineage>
</organism>
<dbReference type="InterPro" id="IPR011990">
    <property type="entry name" value="TPR-like_helical_dom_sf"/>
</dbReference>